<feature type="region of interest" description="Disordered" evidence="1">
    <location>
        <begin position="197"/>
        <end position="219"/>
    </location>
</feature>
<dbReference type="EMBL" id="NAPY01000007">
    <property type="protein sequence ID" value="MUL35958.1"/>
    <property type="molecule type" value="Genomic_DNA"/>
</dbReference>
<comment type="caution">
    <text evidence="3">The sequence shown here is derived from an EMBL/GenBank/DDBJ whole genome shotgun (WGS) entry which is preliminary data.</text>
</comment>
<dbReference type="Proteomes" id="UP000441797">
    <property type="component" value="Unassembled WGS sequence"/>
</dbReference>
<dbReference type="PANTHER" id="PTHR43308">
    <property type="entry name" value="OUTER MEMBRANE PROTEIN ALPHA-RELATED"/>
    <property type="match status" value="1"/>
</dbReference>
<proteinExistence type="predicted"/>
<sequence>MYSSFLARDIALLTLGVTVIAPIVSIAPATAQTTFPDVPQNYWARPFIESLTARNIIAGYPDGTFRPEQAVKRDEFSALVRRAFDTDQVRDIPGASTFNDVPEGYWANPAIQEAYEQGFMETTENNNFRPREEIERAQALVILMRGLNLAPAQTAAAAPQTTAGQTTPATRRAQRGTIPFAIASLMQPVFNAVSQVAPAQATPPETTTLPDPQAALSRPPSEIVSNYYTDAAQIPPNAVEDVARATEANVVVNYPNVRVLNPTEPLSRASASAWIHQALVSLGRIEPLTPNVEATNYIVGRPGAENQ</sequence>
<name>A0A6N8FS60_9CHRO</name>
<dbReference type="PANTHER" id="PTHR43308:SF5">
    <property type="entry name" value="S-LAYER PROTEIN _ PEPTIDOGLYCAN ENDO-BETA-N-ACETYLGLUCOSAMINIDASE"/>
    <property type="match status" value="1"/>
</dbReference>
<keyword evidence="4" id="KW-1185">Reference proteome</keyword>
<accession>A0A6N8FS60</accession>
<dbReference type="InterPro" id="IPR001119">
    <property type="entry name" value="SLH_dom"/>
</dbReference>
<feature type="domain" description="SLH" evidence="2">
    <location>
        <begin position="225"/>
        <end position="289"/>
    </location>
</feature>
<dbReference type="InterPro" id="IPR051465">
    <property type="entry name" value="Cell_Envelope_Struct_Comp"/>
</dbReference>
<gene>
    <name evidence="3" type="ORF">BWI75_06225</name>
</gene>
<feature type="compositionally biased region" description="Low complexity" evidence="1">
    <location>
        <begin position="197"/>
        <end position="210"/>
    </location>
</feature>
<evidence type="ECO:0000313" key="4">
    <source>
        <dbReference type="Proteomes" id="UP000441797"/>
    </source>
</evidence>
<protein>
    <submittedName>
        <fullName evidence="3">S-layer protein</fullName>
    </submittedName>
</protein>
<organism evidence="3 4">
    <name type="scientific">Gloeocapsopsis dulcis AAB1 = 1H9</name>
    <dbReference type="NCBI Taxonomy" id="1433147"/>
    <lineage>
        <taxon>Bacteria</taxon>
        <taxon>Bacillati</taxon>
        <taxon>Cyanobacteriota</taxon>
        <taxon>Cyanophyceae</taxon>
        <taxon>Oscillatoriophycideae</taxon>
        <taxon>Chroococcales</taxon>
        <taxon>Chroococcaceae</taxon>
        <taxon>Gloeocapsopsis</taxon>
        <taxon>Gloeocapsopsis dulcis</taxon>
    </lineage>
</organism>
<feature type="domain" description="SLH" evidence="2">
    <location>
        <begin position="31"/>
        <end position="94"/>
    </location>
</feature>
<evidence type="ECO:0000256" key="1">
    <source>
        <dbReference type="SAM" id="MobiDB-lite"/>
    </source>
</evidence>
<feature type="domain" description="SLH" evidence="2">
    <location>
        <begin position="95"/>
        <end position="157"/>
    </location>
</feature>
<dbReference type="PROSITE" id="PS51272">
    <property type="entry name" value="SLH"/>
    <property type="match status" value="3"/>
</dbReference>
<dbReference type="OrthoDB" id="9759810at2"/>
<evidence type="ECO:0000259" key="2">
    <source>
        <dbReference type="PROSITE" id="PS51272"/>
    </source>
</evidence>
<reference evidence="3 4" key="1">
    <citation type="journal article" date="2019" name="Front. Microbiol.">
        <title>Genomic Features for Desiccation Tolerance and Sugar Biosynthesis in the Extremophile Gloeocapsopsis sp. UTEX B3054.</title>
        <authorList>
            <person name="Urrejola C."/>
            <person name="Alcorta J."/>
            <person name="Salas L."/>
            <person name="Vasquez M."/>
            <person name="Polz M.F."/>
            <person name="Vicuna R."/>
            <person name="Diez B."/>
        </authorList>
    </citation>
    <scope>NUCLEOTIDE SEQUENCE [LARGE SCALE GENOMIC DNA]</scope>
    <source>
        <strain evidence="3 4">1H9</strain>
    </source>
</reference>
<dbReference type="RefSeq" id="WP_105219584.1">
    <property type="nucleotide sequence ID" value="NZ_CAWNSU010000040.1"/>
</dbReference>
<dbReference type="AlphaFoldDB" id="A0A6N8FS60"/>
<dbReference type="Pfam" id="PF00395">
    <property type="entry name" value="SLH"/>
    <property type="match status" value="3"/>
</dbReference>
<evidence type="ECO:0000313" key="3">
    <source>
        <dbReference type="EMBL" id="MUL35958.1"/>
    </source>
</evidence>